<evidence type="ECO:0000256" key="2">
    <source>
        <dbReference type="ARBA" id="ARBA00022614"/>
    </source>
</evidence>
<proteinExistence type="predicted"/>
<evidence type="ECO:0000256" key="9">
    <source>
        <dbReference type="SAM" id="Phobius"/>
    </source>
</evidence>
<feature type="transmembrane region" description="Helical" evidence="9">
    <location>
        <begin position="286"/>
        <end position="303"/>
    </location>
</feature>
<keyword evidence="3 9" id="KW-0812">Transmembrane</keyword>
<keyword evidence="2" id="KW-0433">Leucine-rich repeat</keyword>
<keyword evidence="6 9" id="KW-1133">Transmembrane helix</keyword>
<dbReference type="InterPro" id="IPR001611">
    <property type="entry name" value="Leu-rich_rpt"/>
</dbReference>
<evidence type="ECO:0000256" key="7">
    <source>
        <dbReference type="ARBA" id="ARBA00023136"/>
    </source>
</evidence>
<gene>
    <name evidence="11" type="ORF">M8C21_029500</name>
</gene>
<evidence type="ECO:0000256" key="4">
    <source>
        <dbReference type="ARBA" id="ARBA00022729"/>
    </source>
</evidence>
<dbReference type="AlphaFoldDB" id="A0AAD5GS74"/>
<dbReference type="PROSITE" id="PS00107">
    <property type="entry name" value="PROTEIN_KINASE_ATP"/>
    <property type="match status" value="1"/>
</dbReference>
<dbReference type="InterPro" id="IPR017441">
    <property type="entry name" value="Protein_kinase_ATP_BS"/>
</dbReference>
<sequence>YDDDKYDRIWNPVNAVSVRAIQASDTVSLKPVSEEQVPLKVMSTAVTPIDHYTELYHRWNATSNDEYIIYVHLAEVEILERNQKREFYIYNNDVLIGAFSPSTNITTIMLSSDSPKYELILKQTLNSTLPPILNAIEGYTLKQLLQNQTDDQDADAIWSTKSTYGLTNLNWQGDPCVPEEYVWAGLNCDYSAPRAARIISLNLSFRGLRGEIATGLVNLTMLESLDLSYNNLIGNVPTFLARLDNLRILNLMGNNFTRPLPAELLAKSKKRLQLSIEEISGEDKRSWMRIIVVIIAPIIACIVNEIGRGGFGRVFYGSIGDNQVAVKMLSESSSQGYKEFQAEVSNR</sequence>
<dbReference type="Gene3D" id="3.80.10.10">
    <property type="entry name" value="Ribonuclease Inhibitor"/>
    <property type="match status" value="1"/>
</dbReference>
<dbReference type="GO" id="GO:0005524">
    <property type="term" value="F:ATP binding"/>
    <property type="evidence" value="ECO:0007669"/>
    <property type="project" value="UniProtKB-UniRule"/>
</dbReference>
<dbReference type="Proteomes" id="UP001206925">
    <property type="component" value="Unassembled WGS sequence"/>
</dbReference>
<dbReference type="PANTHER" id="PTHR45631:SF202">
    <property type="entry name" value="SENESCENCE-INDUCED RECEPTOR-LIKE SERINE_THREONINE-PROTEIN KINASE"/>
    <property type="match status" value="1"/>
</dbReference>
<evidence type="ECO:0000256" key="5">
    <source>
        <dbReference type="ARBA" id="ARBA00022737"/>
    </source>
</evidence>
<evidence type="ECO:0000256" key="3">
    <source>
        <dbReference type="ARBA" id="ARBA00022692"/>
    </source>
</evidence>
<dbReference type="Gene3D" id="3.30.200.20">
    <property type="entry name" value="Phosphorylase Kinase, domain 1"/>
    <property type="match status" value="1"/>
</dbReference>
<keyword evidence="4" id="KW-0732">Signal</keyword>
<comment type="caution">
    <text evidence="11">The sequence shown here is derived from an EMBL/GenBank/DDBJ whole genome shotgun (WGS) entry which is preliminary data.</text>
</comment>
<dbReference type="EMBL" id="JAMZMK010006098">
    <property type="protein sequence ID" value="KAI7750656.1"/>
    <property type="molecule type" value="Genomic_DNA"/>
</dbReference>
<evidence type="ECO:0000313" key="11">
    <source>
        <dbReference type="EMBL" id="KAI7750656.1"/>
    </source>
</evidence>
<organism evidence="11 12">
    <name type="scientific">Ambrosia artemisiifolia</name>
    <name type="common">Common ragweed</name>
    <dbReference type="NCBI Taxonomy" id="4212"/>
    <lineage>
        <taxon>Eukaryota</taxon>
        <taxon>Viridiplantae</taxon>
        <taxon>Streptophyta</taxon>
        <taxon>Embryophyta</taxon>
        <taxon>Tracheophyta</taxon>
        <taxon>Spermatophyta</taxon>
        <taxon>Magnoliopsida</taxon>
        <taxon>eudicotyledons</taxon>
        <taxon>Gunneridae</taxon>
        <taxon>Pentapetalae</taxon>
        <taxon>asterids</taxon>
        <taxon>campanulids</taxon>
        <taxon>Asterales</taxon>
        <taxon>Asteraceae</taxon>
        <taxon>Asteroideae</taxon>
        <taxon>Heliantheae alliance</taxon>
        <taxon>Heliantheae</taxon>
        <taxon>Ambrosia</taxon>
    </lineage>
</organism>
<dbReference type="InterPro" id="IPR032675">
    <property type="entry name" value="LRR_dom_sf"/>
</dbReference>
<dbReference type="InterPro" id="IPR011009">
    <property type="entry name" value="Kinase-like_dom_sf"/>
</dbReference>
<dbReference type="FunFam" id="3.80.10.10:FF:000129">
    <property type="entry name" value="Leucine-rich repeat receptor-like kinase"/>
    <property type="match status" value="1"/>
</dbReference>
<keyword evidence="12" id="KW-1185">Reference proteome</keyword>
<keyword evidence="5" id="KW-0677">Repeat</keyword>
<dbReference type="Pfam" id="PF00560">
    <property type="entry name" value="LRR_1"/>
    <property type="match status" value="2"/>
</dbReference>
<dbReference type="PANTHER" id="PTHR45631">
    <property type="entry name" value="OS07G0107800 PROTEIN-RELATED"/>
    <property type="match status" value="1"/>
</dbReference>
<dbReference type="SUPFAM" id="SSF56112">
    <property type="entry name" value="Protein kinase-like (PK-like)"/>
    <property type="match status" value="1"/>
</dbReference>
<protein>
    <recommendedName>
        <fullName evidence="10">Malectin-like domain-containing protein</fullName>
    </recommendedName>
</protein>
<evidence type="ECO:0000256" key="1">
    <source>
        <dbReference type="ARBA" id="ARBA00004167"/>
    </source>
</evidence>
<evidence type="ECO:0000259" key="10">
    <source>
        <dbReference type="Pfam" id="PF12819"/>
    </source>
</evidence>
<dbReference type="SUPFAM" id="SSF52058">
    <property type="entry name" value="L domain-like"/>
    <property type="match status" value="1"/>
</dbReference>
<name>A0AAD5GS74_AMBAR</name>
<keyword evidence="7 9" id="KW-0472">Membrane</keyword>
<dbReference type="InterPro" id="IPR024788">
    <property type="entry name" value="Malectin-like_Carb-bd_dom"/>
</dbReference>
<dbReference type="Pfam" id="PF12819">
    <property type="entry name" value="Malectin_like"/>
    <property type="match status" value="1"/>
</dbReference>
<evidence type="ECO:0000256" key="6">
    <source>
        <dbReference type="ARBA" id="ARBA00022989"/>
    </source>
</evidence>
<evidence type="ECO:0000313" key="12">
    <source>
        <dbReference type="Proteomes" id="UP001206925"/>
    </source>
</evidence>
<feature type="domain" description="Malectin-like" evidence="10">
    <location>
        <begin position="1"/>
        <end position="140"/>
    </location>
</feature>
<reference evidence="11" key="1">
    <citation type="submission" date="2022-06" db="EMBL/GenBank/DDBJ databases">
        <title>Uncovering the hologenomic basis of an extraordinary plant invasion.</title>
        <authorList>
            <person name="Bieker V.C."/>
            <person name="Martin M.D."/>
            <person name="Gilbert T."/>
            <person name="Hodgins K."/>
            <person name="Battlay P."/>
            <person name="Petersen B."/>
            <person name="Wilson J."/>
        </authorList>
    </citation>
    <scope>NUCLEOTIDE SEQUENCE</scope>
    <source>
        <strain evidence="11">AA19_3_7</strain>
        <tissue evidence="11">Leaf</tissue>
    </source>
</reference>
<accession>A0AAD5GS74</accession>
<comment type="subcellular location">
    <subcellularLocation>
        <location evidence="1">Membrane</location>
        <topology evidence="1">Single-pass membrane protein</topology>
    </subcellularLocation>
</comment>
<feature type="non-terminal residue" evidence="11">
    <location>
        <position position="1"/>
    </location>
</feature>
<keyword evidence="8" id="KW-0067">ATP-binding</keyword>
<evidence type="ECO:0000256" key="8">
    <source>
        <dbReference type="PROSITE-ProRule" id="PRU10141"/>
    </source>
</evidence>
<dbReference type="GO" id="GO:0016020">
    <property type="term" value="C:membrane"/>
    <property type="evidence" value="ECO:0007669"/>
    <property type="project" value="UniProtKB-SubCell"/>
</dbReference>
<feature type="binding site" evidence="8">
    <location>
        <position position="327"/>
    </location>
    <ligand>
        <name>ATP</name>
        <dbReference type="ChEBI" id="CHEBI:30616"/>
    </ligand>
</feature>
<keyword evidence="8" id="KW-0547">Nucleotide-binding</keyword>